<proteinExistence type="predicted"/>
<evidence type="ECO:0000313" key="3">
    <source>
        <dbReference type="Proteomes" id="UP001061302"/>
    </source>
</evidence>
<organism evidence="2 3">
    <name type="scientific">Chitiniphilus purpureus</name>
    <dbReference type="NCBI Taxonomy" id="2981137"/>
    <lineage>
        <taxon>Bacteria</taxon>
        <taxon>Pseudomonadati</taxon>
        <taxon>Pseudomonadota</taxon>
        <taxon>Betaproteobacteria</taxon>
        <taxon>Neisseriales</taxon>
        <taxon>Chitinibacteraceae</taxon>
        <taxon>Chitiniphilus</taxon>
    </lineage>
</organism>
<dbReference type="InterPro" id="IPR012338">
    <property type="entry name" value="Beta-lactam/transpept-like"/>
</dbReference>
<dbReference type="InterPro" id="IPR001466">
    <property type="entry name" value="Beta-lactam-related"/>
</dbReference>
<feature type="domain" description="Beta-lactamase-related" evidence="1">
    <location>
        <begin position="6"/>
        <end position="276"/>
    </location>
</feature>
<keyword evidence="3" id="KW-1185">Reference proteome</keyword>
<dbReference type="InterPro" id="IPR050789">
    <property type="entry name" value="Diverse_Enzym_Activities"/>
</dbReference>
<protein>
    <submittedName>
        <fullName evidence="2">Beta-lactamase family protein</fullName>
    </submittedName>
</protein>
<dbReference type="Gene3D" id="3.40.710.10">
    <property type="entry name" value="DD-peptidase/beta-lactamase superfamily"/>
    <property type="match status" value="1"/>
</dbReference>
<reference evidence="2" key="1">
    <citation type="submission" date="2022-10" db="EMBL/GenBank/DDBJ databases">
        <title>Chitiniphilus purpureus sp. nov., a novel chitin-degrading bacterium isolated from crawfish pond sediment.</title>
        <authorList>
            <person name="Li K."/>
        </authorList>
    </citation>
    <scope>NUCLEOTIDE SEQUENCE</scope>
    <source>
        <strain evidence="2">CD1</strain>
    </source>
</reference>
<dbReference type="PANTHER" id="PTHR43283">
    <property type="entry name" value="BETA-LACTAMASE-RELATED"/>
    <property type="match status" value="1"/>
</dbReference>
<sequence>MTKTNAFLVAHGGRIVYERYYNGYSRNSYFPSYSVAKAITSTATALAIKDGFIKSTNADARQYWPSTLAAKFRQPVTISDLLNMRAAIPVQEQYDSVFSLLAQMYVTTDLKRFMQQLPPVHFSSMPHFEYRSATYLLLGETLRGAVNDNLAPYISTALWKPIGAESNASWSVDSSDSRIEKSFCCINAKARDFVRFGLFVLEDGKYKGSNLLPAGWQQKIQKPTAFKGEFGYSHGWWMLKDRSDPDFSAIGIHGQYVYINPKTNTVIVKFSDYGAEQDEALTLRAFRKISHLFAE</sequence>
<dbReference type="Proteomes" id="UP001061302">
    <property type="component" value="Chromosome"/>
</dbReference>
<name>A0ABY6DLE2_9NEIS</name>
<evidence type="ECO:0000259" key="1">
    <source>
        <dbReference type="Pfam" id="PF00144"/>
    </source>
</evidence>
<dbReference type="SUPFAM" id="SSF56601">
    <property type="entry name" value="beta-lactamase/transpeptidase-like"/>
    <property type="match status" value="1"/>
</dbReference>
<accession>A0ABY6DLE2</accession>
<dbReference type="Pfam" id="PF00144">
    <property type="entry name" value="Beta-lactamase"/>
    <property type="match status" value="1"/>
</dbReference>
<dbReference type="PANTHER" id="PTHR43283:SF7">
    <property type="entry name" value="BETA-LACTAMASE-RELATED DOMAIN-CONTAINING PROTEIN"/>
    <property type="match status" value="1"/>
</dbReference>
<dbReference type="EMBL" id="CP106753">
    <property type="protein sequence ID" value="UXY15185.1"/>
    <property type="molecule type" value="Genomic_DNA"/>
</dbReference>
<evidence type="ECO:0000313" key="2">
    <source>
        <dbReference type="EMBL" id="UXY15185.1"/>
    </source>
</evidence>
<gene>
    <name evidence="2" type="ORF">N8I74_18015</name>
</gene>
<dbReference type="RefSeq" id="WP_263124584.1">
    <property type="nucleotide sequence ID" value="NZ_CP106753.1"/>
</dbReference>